<keyword evidence="2 4" id="KW-0238">DNA-binding</keyword>
<keyword evidence="3" id="KW-0804">Transcription</keyword>
<accession>A0ABS5L2A3</accession>
<dbReference type="InterPro" id="IPR049484">
    <property type="entry name" value="Rv0078-like_C"/>
</dbReference>
<dbReference type="PRINTS" id="PR00455">
    <property type="entry name" value="HTHTETR"/>
</dbReference>
<dbReference type="PANTHER" id="PTHR30055">
    <property type="entry name" value="HTH-TYPE TRANSCRIPTIONAL REGULATOR RUTR"/>
    <property type="match status" value="1"/>
</dbReference>
<dbReference type="InterPro" id="IPR050109">
    <property type="entry name" value="HTH-type_TetR-like_transc_reg"/>
</dbReference>
<evidence type="ECO:0000256" key="4">
    <source>
        <dbReference type="PROSITE-ProRule" id="PRU00335"/>
    </source>
</evidence>
<protein>
    <submittedName>
        <fullName evidence="6">TetR/AcrR family transcriptional regulator</fullName>
    </submittedName>
</protein>
<dbReference type="Pfam" id="PF00440">
    <property type="entry name" value="TetR_N"/>
    <property type="match status" value="1"/>
</dbReference>
<dbReference type="InterPro" id="IPR001647">
    <property type="entry name" value="HTH_TetR"/>
</dbReference>
<evidence type="ECO:0000256" key="3">
    <source>
        <dbReference type="ARBA" id="ARBA00023163"/>
    </source>
</evidence>
<dbReference type="EMBL" id="JAAFYZ010000190">
    <property type="protein sequence ID" value="MBS2552456.1"/>
    <property type="molecule type" value="Genomic_DNA"/>
</dbReference>
<evidence type="ECO:0000313" key="6">
    <source>
        <dbReference type="EMBL" id="MBS2552456.1"/>
    </source>
</evidence>
<dbReference type="PANTHER" id="PTHR30055:SF234">
    <property type="entry name" value="HTH-TYPE TRANSCRIPTIONAL REGULATOR BETI"/>
    <property type="match status" value="1"/>
</dbReference>
<keyword evidence="1" id="KW-0805">Transcription regulation</keyword>
<gene>
    <name evidence="6" type="ORF">KGQ19_36945</name>
</gene>
<dbReference type="PROSITE" id="PS50977">
    <property type="entry name" value="HTH_TETR_2"/>
    <property type="match status" value="1"/>
</dbReference>
<evidence type="ECO:0000256" key="2">
    <source>
        <dbReference type="ARBA" id="ARBA00023125"/>
    </source>
</evidence>
<feature type="DNA-binding region" description="H-T-H motif" evidence="4">
    <location>
        <begin position="42"/>
        <end position="61"/>
    </location>
</feature>
<evidence type="ECO:0000256" key="1">
    <source>
        <dbReference type="ARBA" id="ARBA00023015"/>
    </source>
</evidence>
<sequence length="225" mass="23772">MSYALGMSGVKSRREQYSEATRAALLAAAARRFAEHGFAGTALEDVAADIQATRGAVYHHFANKTALFRAVHEQAETAMLKRVEAAAAVHADDVYAAAGAALEEFLDCCCEPDYGRLVWQEAPLALGWPEWKASEEKYAFGMIEQTINALMDAGAMPALPATTMARAVFQLLGGAGIELAMTPDPDKIRVKDEYLQVLGYMLGAGPVEPAGPTGPTGPTGLAGPA</sequence>
<name>A0ABS5L2A3_9ACTN</name>
<dbReference type="InterPro" id="IPR009057">
    <property type="entry name" value="Homeodomain-like_sf"/>
</dbReference>
<evidence type="ECO:0000313" key="7">
    <source>
        <dbReference type="Proteomes" id="UP000730482"/>
    </source>
</evidence>
<dbReference type="Pfam" id="PF21351">
    <property type="entry name" value="TetR_C_41"/>
    <property type="match status" value="1"/>
</dbReference>
<dbReference type="Gene3D" id="1.10.357.10">
    <property type="entry name" value="Tetracycline Repressor, domain 2"/>
    <property type="match status" value="1"/>
</dbReference>
<reference evidence="6 7" key="1">
    <citation type="submission" date="2020-02" db="EMBL/GenBank/DDBJ databases">
        <title>Acidophilic actinobacteria isolated from forest soil.</title>
        <authorList>
            <person name="Golinska P."/>
        </authorList>
    </citation>
    <scope>NUCLEOTIDE SEQUENCE [LARGE SCALE GENOMIC DNA]</scope>
    <source>
        <strain evidence="6 7">NL8</strain>
    </source>
</reference>
<evidence type="ECO:0000259" key="5">
    <source>
        <dbReference type="PROSITE" id="PS50977"/>
    </source>
</evidence>
<dbReference type="Proteomes" id="UP000730482">
    <property type="component" value="Unassembled WGS sequence"/>
</dbReference>
<comment type="caution">
    <text evidence="6">The sequence shown here is derived from an EMBL/GenBank/DDBJ whole genome shotgun (WGS) entry which is preliminary data.</text>
</comment>
<keyword evidence="7" id="KW-1185">Reference proteome</keyword>
<dbReference type="SUPFAM" id="SSF46689">
    <property type="entry name" value="Homeodomain-like"/>
    <property type="match status" value="1"/>
</dbReference>
<proteinExistence type="predicted"/>
<organism evidence="6 7">
    <name type="scientific">Catenulispora pinistramenti</name>
    <dbReference type="NCBI Taxonomy" id="2705254"/>
    <lineage>
        <taxon>Bacteria</taxon>
        <taxon>Bacillati</taxon>
        <taxon>Actinomycetota</taxon>
        <taxon>Actinomycetes</taxon>
        <taxon>Catenulisporales</taxon>
        <taxon>Catenulisporaceae</taxon>
        <taxon>Catenulispora</taxon>
    </lineage>
</organism>
<feature type="domain" description="HTH tetR-type" evidence="5">
    <location>
        <begin position="19"/>
        <end position="79"/>
    </location>
</feature>